<feature type="region of interest" description="Disordered" evidence="6">
    <location>
        <begin position="413"/>
        <end position="494"/>
    </location>
</feature>
<feature type="compositionally biased region" description="Polar residues" evidence="6">
    <location>
        <begin position="665"/>
        <end position="684"/>
    </location>
</feature>
<reference evidence="8" key="1">
    <citation type="journal article" date="2015" name="BMC Genomics">
        <title>Draft genome of a commonly misdiagnosed multidrug resistant pathogen Candida auris.</title>
        <authorList>
            <person name="Chatterjee S."/>
            <person name="Alampalli S.V."/>
            <person name="Nageshan R.K."/>
            <person name="Chettiar S.T."/>
            <person name="Joshi S."/>
            <person name="Tatu U.S."/>
        </authorList>
    </citation>
    <scope>NUCLEOTIDE SEQUENCE [LARGE SCALE GENOMIC DNA]</scope>
    <source>
        <strain evidence="8">6684</strain>
    </source>
</reference>
<evidence type="ECO:0000256" key="1">
    <source>
        <dbReference type="ARBA" id="ARBA00003594"/>
    </source>
</evidence>
<dbReference type="VEuPathDB" id="FungiDB:B9J08_004926"/>
<dbReference type="VEuPathDB" id="FungiDB:CJI96_0003716"/>
<dbReference type="AlphaFoldDB" id="A0A0L0P5P2"/>
<dbReference type="VEuPathDB" id="FungiDB:CJJ07_003256"/>
<comment type="caution">
    <text evidence="7">The sequence shown here is derived from an EMBL/GenBank/DDBJ whole genome shotgun (WGS) entry which is preliminary data.</text>
</comment>
<evidence type="ECO:0000313" key="8">
    <source>
        <dbReference type="Proteomes" id="UP000037122"/>
    </source>
</evidence>
<accession>A0A0L0P5P2</accession>
<feature type="region of interest" description="Disordered" evidence="6">
    <location>
        <begin position="659"/>
        <end position="716"/>
    </location>
</feature>
<evidence type="ECO:0000256" key="2">
    <source>
        <dbReference type="ARBA" id="ARBA00004421"/>
    </source>
</evidence>
<evidence type="ECO:0000256" key="6">
    <source>
        <dbReference type="SAM" id="MobiDB-lite"/>
    </source>
</evidence>
<dbReference type="GO" id="GO:0005780">
    <property type="term" value="C:extrinsic component of intraperoxisomal membrane"/>
    <property type="evidence" value="ECO:0007669"/>
    <property type="project" value="InterPro"/>
</dbReference>
<feature type="compositionally biased region" description="Polar residues" evidence="6">
    <location>
        <begin position="62"/>
        <end position="76"/>
    </location>
</feature>
<feature type="compositionally biased region" description="Polar residues" evidence="6">
    <location>
        <begin position="423"/>
        <end position="443"/>
    </location>
</feature>
<feature type="region of interest" description="Disordered" evidence="6">
    <location>
        <begin position="557"/>
        <end position="594"/>
    </location>
</feature>
<proteinExistence type="inferred from homology"/>
<evidence type="ECO:0000256" key="5">
    <source>
        <dbReference type="ARBA" id="ARBA00023136"/>
    </source>
</evidence>
<keyword evidence="5" id="KW-0472">Membrane</keyword>
<feature type="region of interest" description="Disordered" evidence="6">
    <location>
        <begin position="302"/>
        <end position="341"/>
    </location>
</feature>
<dbReference type="EMBL" id="LGST01000008">
    <property type="protein sequence ID" value="KNE01687.1"/>
    <property type="molecule type" value="Genomic_DNA"/>
</dbReference>
<evidence type="ECO:0000256" key="4">
    <source>
        <dbReference type="ARBA" id="ARBA00021397"/>
    </source>
</evidence>
<sequence length="747" mass="84151">MPNQDKLEEGKLRKQPAEKRKRRGKKKKKTWASAGQQSEGESPQKPHSSAKNIPSEEEAPEKNSTNATLDPTTPNLDTAEFEDRKLPQINTQPLAQPPSITTDLAAMSPRKQTLLRHKKSSDMVAEPSFISEAKEYRKNRRQPQLNVLSELVDDDQKYLMLLSQQNLEGKASLFRCLAARILVYHEQIQDPVLQSSSGTLLGHGELEIFQLHNGDVTYMACGRSFVYPLLPKLKILRINMNQFILPLSNPERYWKINIDSEDVSVIKELELVLQKVVKYTNLSFAAANSMTLQYLDTVPENAATGEADDQPNENNSPQTPERQSLNIPNIANNNLPPSTLHAGHVERTPKASQFTPFFNDIPESPPSAPISPQQFLEPSSSLDLLPINESKWPLHRQKSNQSITSALASFNVTEDSDGKKFSPQRTKLAQQKIAQPKESQQKMAQPKPLRHPHANPHADVNKSLLPLPYKQHSNPYHSRLRPPKADARSDSSSMDSLLDEYEENISTTKSINYNIPRSQSRTMSLASSAYPPAINYQRGKIPLVPDIRSNLGSVTHEVPEDDPDFDDFPKTSLSQYNRRMQNTHSQRSRRSSPSELYNSVSNWMEPNVPQYLQLSHSRSNYSLASAKNSIKSNRTQENTLRDIYRSITENNLHAAMLQPNGRRPSITSSRGYGQRLKTNGSLLQHPSDFSYRRGEPHAQKVSSLKNGKGRDSLSSSDVYRLVSSRNGRNEVHNGESKRGGISRLFGW</sequence>
<evidence type="ECO:0000313" key="7">
    <source>
        <dbReference type="EMBL" id="KNE01687.1"/>
    </source>
</evidence>
<gene>
    <name evidence="7" type="ORF">QG37_01022</name>
</gene>
<evidence type="ECO:0000256" key="3">
    <source>
        <dbReference type="ARBA" id="ARBA00010707"/>
    </source>
</evidence>
<dbReference type="VEuPathDB" id="FungiDB:CJJ09_004440"/>
<feature type="compositionally biased region" description="Polar residues" evidence="6">
    <location>
        <begin position="571"/>
        <end position="594"/>
    </location>
</feature>
<comment type="subcellular location">
    <subcellularLocation>
        <location evidence="2">Peroxisome membrane</location>
        <topology evidence="2">Peripheral membrane protein</topology>
    </subcellularLocation>
</comment>
<comment type="function">
    <text evidence="1">Required for peroxisome inheritance.</text>
</comment>
<organism evidence="7 8">
    <name type="scientific">Candidozyma auris</name>
    <name type="common">Yeast</name>
    <name type="synonym">Candida auris</name>
    <dbReference type="NCBI Taxonomy" id="498019"/>
    <lineage>
        <taxon>Eukaryota</taxon>
        <taxon>Fungi</taxon>
        <taxon>Dikarya</taxon>
        <taxon>Ascomycota</taxon>
        <taxon>Saccharomycotina</taxon>
        <taxon>Pichiomycetes</taxon>
        <taxon>Metschnikowiaceae</taxon>
        <taxon>Candidozyma</taxon>
    </lineage>
</organism>
<dbReference type="Proteomes" id="UP000037122">
    <property type="component" value="Unassembled WGS sequence"/>
</dbReference>
<name>A0A0L0P5P2_CANAR</name>
<feature type="compositionally biased region" description="Polar residues" evidence="6">
    <location>
        <begin position="33"/>
        <end position="52"/>
    </location>
</feature>
<dbReference type="Pfam" id="PF12634">
    <property type="entry name" value="Inp1"/>
    <property type="match status" value="1"/>
</dbReference>
<feature type="compositionally biased region" description="Polar residues" evidence="6">
    <location>
        <begin position="312"/>
        <end position="324"/>
    </location>
</feature>
<dbReference type="InterPro" id="IPR024758">
    <property type="entry name" value="Inp1"/>
</dbReference>
<feature type="compositionally biased region" description="Basic residues" evidence="6">
    <location>
        <begin position="19"/>
        <end position="30"/>
    </location>
</feature>
<feature type="compositionally biased region" description="Basic and acidic residues" evidence="6">
    <location>
        <begin position="1"/>
        <end position="18"/>
    </location>
</feature>
<dbReference type="GO" id="GO:0045033">
    <property type="term" value="P:peroxisome inheritance"/>
    <property type="evidence" value="ECO:0007669"/>
    <property type="project" value="InterPro"/>
</dbReference>
<feature type="compositionally biased region" description="Low complexity" evidence="6">
    <location>
        <begin position="325"/>
        <end position="337"/>
    </location>
</feature>
<feature type="region of interest" description="Disordered" evidence="6">
    <location>
        <begin position="354"/>
        <end position="374"/>
    </location>
</feature>
<dbReference type="VEuPathDB" id="FungiDB:QG37_01022"/>
<dbReference type="VEuPathDB" id="FungiDB:CJI97_005010"/>
<feature type="region of interest" description="Disordered" evidence="6">
    <location>
        <begin position="1"/>
        <end position="77"/>
    </location>
</feature>
<comment type="similarity">
    <text evidence="3">Belongs to the INP1 family.</text>
</comment>
<protein>
    <recommendedName>
        <fullName evidence="4">Inheritance of peroxisomes protein 1</fullName>
    </recommendedName>
</protein>